<dbReference type="WBParaSite" id="Bm6812.2">
    <property type="protein sequence ID" value="Bm6812.2"/>
    <property type="gene ID" value="WBGene00227073"/>
</dbReference>
<evidence type="ECO:0000313" key="4">
    <source>
        <dbReference type="WBParaSite" id="Bm6812.1"/>
    </source>
</evidence>
<keyword evidence="1" id="KW-0732">Signal</keyword>
<accession>A0A0J9Y143</accession>
<dbReference type="PANTHER" id="PTHR37443:SF3">
    <property type="entry name" value="SECRETED PROTEIN"/>
    <property type="match status" value="1"/>
</dbReference>
<dbReference type="AlphaFoldDB" id="A0A0J9Y143"/>
<feature type="signal peptide" evidence="1">
    <location>
        <begin position="1"/>
        <end position="20"/>
    </location>
</feature>
<feature type="chain" id="PRO_5035397974" evidence="1">
    <location>
        <begin position="21"/>
        <end position="243"/>
    </location>
</feature>
<dbReference type="InterPro" id="IPR040271">
    <property type="entry name" value="T19C3.2-like"/>
</dbReference>
<evidence type="ECO:0000256" key="1">
    <source>
        <dbReference type="SAM" id="SignalP"/>
    </source>
</evidence>
<dbReference type="WormBase" id="Bm6812">
    <property type="protein sequence ID" value="BM38302"/>
    <property type="gene ID" value="WBGene00227073"/>
</dbReference>
<evidence type="ECO:0000313" key="5">
    <source>
        <dbReference type="WBParaSite" id="Bm6812.2"/>
    </source>
</evidence>
<keyword evidence="3" id="KW-1185">Reference proteome</keyword>
<dbReference type="PANTHER" id="PTHR37443">
    <property type="entry name" value="PROTEIN CBG09852-RELATED"/>
    <property type="match status" value="1"/>
</dbReference>
<sequence length="243" mass="28241">MDFVQITKFIICFLVKTVCAQLAAIFSEVTQSSDCSNWSTWGPCIWPDMEFNTTYMNQISPICQQHWFYKLINQRYGKALQSFYSYMGSVLINKRACGMCSYKQSCGYGGAKKCNLSPFEIRGGRSFIPFYVSEKICRQKDLLGVDQMDSCQVDYNKLSLNGEECKLWPTNEVDLNQVEPVFQKEIRSLKWYECIVQKKINRVKKRKHEKVCRCCCFPFRPNPKTYRCEHIPNAPVAPGLEIK</sequence>
<dbReference type="Proteomes" id="UP000006672">
    <property type="component" value="Unassembled WGS sequence"/>
</dbReference>
<evidence type="ECO:0000313" key="3">
    <source>
        <dbReference type="Proteomes" id="UP000006672"/>
    </source>
</evidence>
<gene>
    <name evidence="2 6" type="ORF">Bm6812</name>
    <name evidence="2" type="ORF">BM_Bm6812</name>
</gene>
<dbReference type="EMBL" id="LN857010">
    <property type="protein sequence ID" value="CDP99650.2"/>
    <property type="molecule type" value="Genomic_DNA"/>
</dbReference>
<evidence type="ECO:0000313" key="6">
    <source>
        <dbReference type="WormBase" id="Bm6812"/>
    </source>
</evidence>
<organism evidence="2">
    <name type="scientific">Brugia malayi</name>
    <name type="common">Filarial nematode worm</name>
    <dbReference type="NCBI Taxonomy" id="6279"/>
    <lineage>
        <taxon>Eukaryota</taxon>
        <taxon>Metazoa</taxon>
        <taxon>Ecdysozoa</taxon>
        <taxon>Nematoda</taxon>
        <taxon>Chromadorea</taxon>
        <taxon>Rhabditida</taxon>
        <taxon>Spirurina</taxon>
        <taxon>Spiruromorpha</taxon>
        <taxon>Filarioidea</taxon>
        <taxon>Onchocercidae</taxon>
        <taxon>Brugia</taxon>
    </lineage>
</organism>
<protein>
    <submittedName>
        <fullName evidence="2 4">Bm6812</fullName>
    </submittedName>
</protein>
<reference evidence="2" key="2">
    <citation type="submission" date="2012-12" db="EMBL/GenBank/DDBJ databases">
        <authorList>
            <person name="Gao Y.W."/>
            <person name="Fan S.T."/>
            <person name="Sun H.T."/>
            <person name="Wang Z."/>
            <person name="Gao X.L."/>
            <person name="Li Y.G."/>
            <person name="Wang T.C."/>
            <person name="Zhang K."/>
            <person name="Xu W.W."/>
            <person name="Yu Z.J."/>
            <person name="Xia X.Z."/>
        </authorList>
    </citation>
    <scope>NUCLEOTIDE SEQUENCE</scope>
    <source>
        <strain evidence="2">FR3</strain>
    </source>
</reference>
<reference evidence="4 5" key="3">
    <citation type="submission" date="2022-04" db="UniProtKB">
        <authorList>
            <consortium name="WormBaseParasite"/>
        </authorList>
    </citation>
    <scope>IDENTIFICATION</scope>
</reference>
<dbReference type="WBParaSite" id="Bm6812.1">
    <property type="protein sequence ID" value="Bm6812.1"/>
    <property type="gene ID" value="WBGene00227073"/>
</dbReference>
<proteinExistence type="predicted"/>
<reference evidence="2 3" key="1">
    <citation type="journal article" date="2007" name="Science">
        <title>Draft genome of the filarial nematode parasite Brugia malayi.</title>
        <authorList>
            <person name="Ghedin E."/>
            <person name="Wang S."/>
            <person name="Spiro D."/>
            <person name="Caler E."/>
            <person name="Zhao Q."/>
            <person name="Crabtree J."/>
            <person name="Allen J.E."/>
            <person name="Delcher A.L."/>
            <person name="Guiliano D.B."/>
            <person name="Miranda-Saavedra D."/>
            <person name="Angiuoli S.V."/>
            <person name="Creasy T."/>
            <person name="Amedeo P."/>
            <person name="Haas B."/>
            <person name="El-Sayed N.M."/>
            <person name="Wortman J.R."/>
            <person name="Feldblyum T."/>
            <person name="Tallon L."/>
            <person name="Schatz M."/>
            <person name="Shumway M."/>
            <person name="Koo H."/>
            <person name="Salzberg S.L."/>
            <person name="Schobel S."/>
            <person name="Pertea M."/>
            <person name="Pop M."/>
            <person name="White O."/>
            <person name="Barton G.J."/>
            <person name="Carlow C.K."/>
            <person name="Crawford M.J."/>
            <person name="Daub J."/>
            <person name="Dimmic M.W."/>
            <person name="Estes C.F."/>
            <person name="Foster J.M."/>
            <person name="Ganatra M."/>
            <person name="Gregory W.F."/>
            <person name="Johnson N.M."/>
            <person name="Jin J."/>
            <person name="Komuniecki R."/>
            <person name="Korf I."/>
            <person name="Kumar S."/>
            <person name="Laney S."/>
            <person name="Li B.W."/>
            <person name="Li W."/>
            <person name="Lindblom T.H."/>
            <person name="Lustigman S."/>
            <person name="Ma D."/>
            <person name="Maina C.V."/>
            <person name="Martin D.M."/>
            <person name="McCarter J.P."/>
            <person name="McReynolds L."/>
            <person name="Mitreva M."/>
            <person name="Nutman T.B."/>
            <person name="Parkinson J."/>
            <person name="Peregrin-Alvarez J.M."/>
            <person name="Poole C."/>
            <person name="Ren Q."/>
            <person name="Saunders L."/>
            <person name="Sluder A.E."/>
            <person name="Smith K."/>
            <person name="Stanke M."/>
            <person name="Unnasch T.R."/>
            <person name="Ware J."/>
            <person name="Wei A.D."/>
            <person name="Weil G."/>
            <person name="Williams D.J."/>
            <person name="Zhang Y."/>
            <person name="Williams S.A."/>
            <person name="Fraser-Liggett C."/>
            <person name="Slatko B."/>
            <person name="Blaxter M.L."/>
            <person name="Scott A.L."/>
        </authorList>
    </citation>
    <scope>NUCLEOTIDE SEQUENCE</scope>
    <source>
        <strain evidence="2 3">FR3</strain>
    </source>
</reference>
<evidence type="ECO:0000313" key="2">
    <source>
        <dbReference type="EMBL" id="CDP99650.2"/>
    </source>
</evidence>
<name>A0A0J9Y143_BRUMA</name>